<accession>A0A0Q4B9I4</accession>
<organism evidence="2 3">
    <name type="scientific">Candidatus [Bacteroides] periocalifornicus</name>
    <dbReference type="NCBI Taxonomy" id="1702214"/>
    <lineage>
        <taxon>Bacteria</taxon>
        <taxon>Pseudomonadati</taxon>
        <taxon>Bacteroidota</taxon>
    </lineage>
</organism>
<reference evidence="2" key="1">
    <citation type="submission" date="2015-08" db="EMBL/GenBank/DDBJ databases">
        <title>Candidatus Bacteriodes Periocalifornicus.</title>
        <authorList>
            <person name="McLean J.S."/>
            <person name="Kelley S."/>
        </authorList>
    </citation>
    <scope>NUCLEOTIDE SEQUENCE [LARGE SCALE GENOMIC DNA]</scope>
    <source>
        <strain evidence="2">12B</strain>
    </source>
</reference>
<dbReference type="AlphaFoldDB" id="A0A0Q4B9I4"/>
<gene>
    <name evidence="2" type="ORF">AL399_02595</name>
</gene>
<dbReference type="Proteomes" id="UP000054172">
    <property type="component" value="Unassembled WGS sequence"/>
</dbReference>
<evidence type="ECO:0000313" key="3">
    <source>
        <dbReference type="Proteomes" id="UP000054172"/>
    </source>
</evidence>
<evidence type="ECO:0000313" key="2">
    <source>
        <dbReference type="EMBL" id="KQM09306.1"/>
    </source>
</evidence>
<dbReference type="EMBL" id="LIIK01000008">
    <property type="protein sequence ID" value="KQM09306.1"/>
    <property type="molecule type" value="Genomic_DNA"/>
</dbReference>
<dbReference type="PATRIC" id="fig|1702214.3.peg.709"/>
<keyword evidence="1" id="KW-0472">Membrane</keyword>
<protein>
    <submittedName>
        <fullName evidence="2">Uncharacterized protein</fullName>
    </submittedName>
</protein>
<sequence>MATRIKSIKCPQCGSTRVEELANGRFRCRSCSTTFFLDSDDITIHHQYDAPQLRKYLTGKNLRIVLISVLGMVALYVLSSILSPRSSSTQSSLSQSVRDIENVEEKEAEPVFEAKYAVPFANKDGMPMIALFGVQRTGQYPKVKEDFLLKIYDVTEEEMVSASLLPIDRLGRLEYRLFANGKLNIIINERRWFVLDRQLYSLEEQNSYREIEQLSSGFASVKFDYIGRGDGMELMTNLGKAYYYYPSIGKVYTKDQYFDALNSRPPHAVVRTAFAFSSVTDDYPEQDIQLLKVKQYWKDGYPHDFVDGFGWYKDFGGKFIVYTDRDPYTKAFISKYNANRVRLISYKDFTPGSIYFDPDVFYFNDSILLIGYKPTAAPDAVYQFQLLDANTAERKWTAQKPAELSGSVANDEAVLTSKGFMLAYGRKVWLLGLDGKNRSISSFYKY</sequence>
<keyword evidence="3" id="KW-1185">Reference proteome</keyword>
<feature type="transmembrane region" description="Helical" evidence="1">
    <location>
        <begin position="62"/>
        <end position="82"/>
    </location>
</feature>
<evidence type="ECO:0000256" key="1">
    <source>
        <dbReference type="SAM" id="Phobius"/>
    </source>
</evidence>
<keyword evidence="1" id="KW-1133">Transmembrane helix</keyword>
<dbReference type="STRING" id="1702214.AL399_02595"/>
<comment type="caution">
    <text evidence="2">The sequence shown here is derived from an EMBL/GenBank/DDBJ whole genome shotgun (WGS) entry which is preliminary data.</text>
</comment>
<proteinExistence type="predicted"/>
<keyword evidence="1" id="KW-0812">Transmembrane</keyword>
<name>A0A0Q4B9I4_9BACT</name>